<dbReference type="Pfam" id="PF00702">
    <property type="entry name" value="Hydrolase"/>
    <property type="match status" value="1"/>
</dbReference>
<keyword evidence="4" id="KW-0813">Transport</keyword>
<keyword evidence="9 18" id="KW-0067">ATP-binding</keyword>
<comment type="function">
    <text evidence="14">Probably involved in copper export.</text>
</comment>
<reference evidence="21 23" key="1">
    <citation type="submission" date="2017-10" db="EMBL/GenBank/DDBJ databases">
        <title>Genomics of the genus Arcobacter.</title>
        <authorList>
            <person name="Perez-Cataluna A."/>
            <person name="Figueras M.J."/>
        </authorList>
    </citation>
    <scope>NUCLEOTIDE SEQUENCE [LARGE SCALE GENOMIC DNA]</scope>
    <source>
        <strain evidence="21 23">CECT 7835</strain>
    </source>
</reference>
<evidence type="ECO:0000313" key="21">
    <source>
        <dbReference type="EMBL" id="RXK10379.1"/>
    </source>
</evidence>
<dbReference type="PRINTS" id="PR00943">
    <property type="entry name" value="CUATPASE"/>
</dbReference>
<dbReference type="EC" id="7.2.2.9" evidence="15"/>
<dbReference type="NCBIfam" id="TIGR01511">
    <property type="entry name" value="ATPase-IB1_Cu"/>
    <property type="match status" value="1"/>
</dbReference>
<evidence type="ECO:0000256" key="18">
    <source>
        <dbReference type="RuleBase" id="RU362081"/>
    </source>
</evidence>
<dbReference type="Proteomes" id="UP000289193">
    <property type="component" value="Unassembled WGS sequence"/>
</dbReference>
<dbReference type="CDD" id="cd02094">
    <property type="entry name" value="P-type_ATPase_Cu-like"/>
    <property type="match status" value="1"/>
</dbReference>
<dbReference type="PROSITE" id="PS00154">
    <property type="entry name" value="ATPASE_E1_E2"/>
    <property type="match status" value="1"/>
</dbReference>
<dbReference type="GO" id="GO:0005507">
    <property type="term" value="F:copper ion binding"/>
    <property type="evidence" value="ECO:0007669"/>
    <property type="project" value="TreeGrafter"/>
</dbReference>
<evidence type="ECO:0000256" key="6">
    <source>
        <dbReference type="ARBA" id="ARBA00022692"/>
    </source>
</evidence>
<keyword evidence="13 18" id="KW-0472">Membrane</keyword>
<dbReference type="InterPro" id="IPR006121">
    <property type="entry name" value="HMA_dom"/>
</dbReference>
<keyword evidence="23" id="KW-1185">Reference proteome</keyword>
<dbReference type="SFLD" id="SFLDF00027">
    <property type="entry name" value="p-type_atpase"/>
    <property type="match status" value="1"/>
</dbReference>
<protein>
    <recommendedName>
        <fullName evidence="16">Copper-transporting ATPase</fullName>
        <ecNumber evidence="15">7.2.2.9</ecNumber>
    </recommendedName>
</protein>
<dbReference type="InterPro" id="IPR036412">
    <property type="entry name" value="HAD-like_sf"/>
</dbReference>
<keyword evidence="7 18" id="KW-0479">Metal-binding</keyword>
<feature type="transmembrane region" description="Helical" evidence="18">
    <location>
        <begin position="362"/>
        <end position="387"/>
    </location>
</feature>
<keyword evidence="6 18" id="KW-0812">Transmembrane</keyword>
<evidence type="ECO:0000256" key="3">
    <source>
        <dbReference type="ARBA" id="ARBA00006024"/>
    </source>
</evidence>
<dbReference type="NCBIfam" id="TIGR01525">
    <property type="entry name" value="ATPase-IB_hvy"/>
    <property type="match status" value="1"/>
</dbReference>
<dbReference type="FunFam" id="2.70.150.10:FF:000002">
    <property type="entry name" value="Copper-transporting ATPase 1, putative"/>
    <property type="match status" value="1"/>
</dbReference>
<dbReference type="InterPro" id="IPR008250">
    <property type="entry name" value="ATPase_P-typ_transduc_dom_A_sf"/>
</dbReference>
<dbReference type="EMBL" id="PDKM01000002">
    <property type="protein sequence ID" value="RXK10379.1"/>
    <property type="molecule type" value="Genomic_DNA"/>
</dbReference>
<feature type="transmembrane region" description="Helical" evidence="18">
    <location>
        <begin position="670"/>
        <end position="692"/>
    </location>
</feature>
<dbReference type="Pfam" id="PF00122">
    <property type="entry name" value="E1-E2_ATPase"/>
    <property type="match status" value="1"/>
</dbReference>
<dbReference type="InterPro" id="IPR017969">
    <property type="entry name" value="Heavy-metal-associated_CS"/>
</dbReference>
<reference evidence="20 22" key="2">
    <citation type="submission" date="2018-07" db="EMBL/GenBank/DDBJ databases">
        <title>Complete genome of the Arcobacter bivalviorum type strain LMG 26154.</title>
        <authorList>
            <person name="Miller W.G."/>
            <person name="Yee E."/>
            <person name="Bono J.L."/>
        </authorList>
    </citation>
    <scope>NUCLEOTIDE SEQUENCE [LARGE SCALE GENOMIC DNA]</scope>
    <source>
        <strain evidence="20 22">LMG 26154</strain>
    </source>
</reference>
<dbReference type="InterPro" id="IPR023299">
    <property type="entry name" value="ATPase_P-typ_cyto_dom_N"/>
</dbReference>
<dbReference type="EMBL" id="CP031217">
    <property type="protein sequence ID" value="AXH12697.1"/>
    <property type="molecule type" value="Genomic_DNA"/>
</dbReference>
<dbReference type="InterPro" id="IPR023298">
    <property type="entry name" value="ATPase_P-typ_TM_dom_sf"/>
</dbReference>
<evidence type="ECO:0000256" key="12">
    <source>
        <dbReference type="ARBA" id="ARBA00023065"/>
    </source>
</evidence>
<dbReference type="Pfam" id="PF00403">
    <property type="entry name" value="HMA"/>
    <property type="match status" value="1"/>
</dbReference>
<keyword evidence="10" id="KW-1278">Translocase</keyword>
<feature type="transmembrane region" description="Helical" evidence="18">
    <location>
        <begin position="698"/>
        <end position="717"/>
    </location>
</feature>
<dbReference type="GO" id="GO:0016887">
    <property type="term" value="F:ATP hydrolysis activity"/>
    <property type="evidence" value="ECO:0007669"/>
    <property type="project" value="InterPro"/>
</dbReference>
<evidence type="ECO:0000256" key="2">
    <source>
        <dbReference type="ARBA" id="ARBA00004236"/>
    </source>
</evidence>
<evidence type="ECO:0000256" key="17">
    <source>
        <dbReference type="ARBA" id="ARBA00047424"/>
    </source>
</evidence>
<dbReference type="PANTHER" id="PTHR43520:SF8">
    <property type="entry name" value="P-TYPE CU(+) TRANSPORTER"/>
    <property type="match status" value="1"/>
</dbReference>
<dbReference type="RefSeq" id="WP_114839523.1">
    <property type="nucleotide sequence ID" value="NZ_CP031217.1"/>
</dbReference>
<dbReference type="PROSITE" id="PS01047">
    <property type="entry name" value="HMA_1"/>
    <property type="match status" value="1"/>
</dbReference>
<dbReference type="SUPFAM" id="SSF81665">
    <property type="entry name" value="Calcium ATPase, transmembrane domain M"/>
    <property type="match status" value="1"/>
</dbReference>
<evidence type="ECO:0000256" key="7">
    <source>
        <dbReference type="ARBA" id="ARBA00022723"/>
    </source>
</evidence>
<keyword evidence="8 18" id="KW-0547">Nucleotide-binding</keyword>
<evidence type="ECO:0000256" key="4">
    <source>
        <dbReference type="ARBA" id="ARBA00022448"/>
    </source>
</evidence>
<evidence type="ECO:0000259" key="19">
    <source>
        <dbReference type="PROSITE" id="PS50846"/>
    </source>
</evidence>
<comment type="subcellular location">
    <subcellularLocation>
        <location evidence="2 18">Cell membrane</location>
    </subcellularLocation>
    <subcellularLocation>
        <location evidence="1">Endomembrane system</location>
        <topology evidence="1">Multi-pass membrane protein</topology>
    </subcellularLocation>
</comment>
<comment type="similarity">
    <text evidence="3 18">Belongs to the cation transport ATPase (P-type) (TC 3.A.3) family. Type IB subfamily.</text>
</comment>
<dbReference type="KEGG" id="hbv:ABIV_1707"/>
<feature type="transmembrane region" description="Helical" evidence="18">
    <location>
        <begin position="180"/>
        <end position="199"/>
    </location>
</feature>
<dbReference type="GO" id="GO:0005886">
    <property type="term" value="C:plasma membrane"/>
    <property type="evidence" value="ECO:0007669"/>
    <property type="project" value="UniProtKB-SubCell"/>
</dbReference>
<dbReference type="GO" id="GO:0043682">
    <property type="term" value="F:P-type divalent copper transporter activity"/>
    <property type="evidence" value="ECO:0007669"/>
    <property type="project" value="UniProtKB-EC"/>
</dbReference>
<evidence type="ECO:0000313" key="20">
    <source>
        <dbReference type="EMBL" id="AXH12697.1"/>
    </source>
</evidence>
<evidence type="ECO:0000256" key="9">
    <source>
        <dbReference type="ARBA" id="ARBA00022840"/>
    </source>
</evidence>
<feature type="transmembrane region" description="Helical" evidence="18">
    <location>
        <begin position="147"/>
        <end position="174"/>
    </location>
</feature>
<dbReference type="Gene3D" id="3.40.50.1000">
    <property type="entry name" value="HAD superfamily/HAD-like"/>
    <property type="match status" value="1"/>
</dbReference>
<gene>
    <name evidence="20" type="ORF">ABIV_1707</name>
    <name evidence="21" type="ORF">CRV05_03655</name>
</gene>
<evidence type="ECO:0000256" key="11">
    <source>
        <dbReference type="ARBA" id="ARBA00022989"/>
    </source>
</evidence>
<keyword evidence="18" id="KW-1003">Cell membrane</keyword>
<dbReference type="Gene3D" id="3.40.1110.10">
    <property type="entry name" value="Calcium-transporting ATPase, cytoplasmic domain N"/>
    <property type="match status" value="1"/>
</dbReference>
<evidence type="ECO:0000256" key="16">
    <source>
        <dbReference type="ARBA" id="ARBA00040690"/>
    </source>
</evidence>
<accession>A0AAX2AA91</accession>
<dbReference type="PROSITE" id="PS50846">
    <property type="entry name" value="HMA_2"/>
    <property type="match status" value="1"/>
</dbReference>
<dbReference type="CDD" id="cd00371">
    <property type="entry name" value="HMA"/>
    <property type="match status" value="1"/>
</dbReference>
<evidence type="ECO:0000256" key="13">
    <source>
        <dbReference type="ARBA" id="ARBA00023136"/>
    </source>
</evidence>
<dbReference type="AlphaFoldDB" id="A0AAX2AA91"/>
<organism evidence="21 23">
    <name type="scientific">Halarcobacter bivalviorum</name>
    <dbReference type="NCBI Taxonomy" id="663364"/>
    <lineage>
        <taxon>Bacteria</taxon>
        <taxon>Pseudomonadati</taxon>
        <taxon>Campylobacterota</taxon>
        <taxon>Epsilonproteobacteria</taxon>
        <taxon>Campylobacterales</taxon>
        <taxon>Arcobacteraceae</taxon>
        <taxon>Halarcobacter</taxon>
    </lineage>
</organism>
<dbReference type="InterPro" id="IPR018303">
    <property type="entry name" value="ATPase_P-typ_P_site"/>
</dbReference>
<dbReference type="SUPFAM" id="SSF81653">
    <property type="entry name" value="Calcium ATPase, transduction domain A"/>
    <property type="match status" value="1"/>
</dbReference>
<comment type="catalytic activity">
    <reaction evidence="17">
        <text>Cu(2+)(in) + ATP + H2O = Cu(2+)(out) + ADP + phosphate + H(+)</text>
        <dbReference type="Rhea" id="RHEA:10376"/>
        <dbReference type="ChEBI" id="CHEBI:15377"/>
        <dbReference type="ChEBI" id="CHEBI:15378"/>
        <dbReference type="ChEBI" id="CHEBI:29036"/>
        <dbReference type="ChEBI" id="CHEBI:30616"/>
        <dbReference type="ChEBI" id="CHEBI:43474"/>
        <dbReference type="ChEBI" id="CHEBI:456216"/>
        <dbReference type="EC" id="7.2.2.9"/>
    </reaction>
</comment>
<dbReference type="GO" id="GO:0012505">
    <property type="term" value="C:endomembrane system"/>
    <property type="evidence" value="ECO:0007669"/>
    <property type="project" value="UniProtKB-SubCell"/>
</dbReference>
<sequence length="724" mass="79966">MSKEKINLNISGMTCVNCSNGIEKFLNKQKGVQSSKVSFASSEGEFTIDTETMSKESLIKKIEQLGYKVEEDFSHLEKAQEKEFKKLKNLFSISMTITAFMFVIMFSSIVDASVKQYAIFALATVVQFFCGARFYKLTYKALSNKNYDMNVLVALGTSAAYFYSTFVVFFPSFFPEHLKFMYFDGAAVIISFVLLGRFLEERSKQKASDFLKKLMTLAPQIANLFDEKENIKEVLASELKLEDKILVKTGEKIPADGEIIKGSADIDTSMITGESMPVFKEIGAEVLSGTLNTNGVITVKVTKLASDTTLSKIIKLLKSAQSKQIPISRFADKIANIFVPAVIIIALATFIIWATFGDMQNAILASISVLIISCPCALGLATPIAIVSSVSKGAKEGILIKNPEILEIIKDIKYAVFDKTGTLTKGEIAVTKTDIDEKYFSKIFAIESLSEHPISKAIVTYLKDIKKESFEIEELEIIAGRGIKAKIDKKLILLGNIQLLEENNIKIKTSHLEFYKERLELANGVILASFEDESIGSFALEDELKENAKELIENLKKENIKPILLTGDNKITASKIASKIGIEKVYSEVIPTQKYDVIKEVQKKGKVMFVGDGINDAPSIKQADIGVTLNSGADISKDAGDIILINNELNSITKSIKLSIETMKIIKQNLFWAFIYNAIGIPLAAGVLYPFFGLMLSPVYAGIAMSFSSVTVVLNSLRLKLKKL</sequence>
<evidence type="ECO:0000256" key="15">
    <source>
        <dbReference type="ARBA" id="ARBA00038904"/>
    </source>
</evidence>
<dbReference type="SFLD" id="SFLDS00003">
    <property type="entry name" value="Haloacid_Dehalogenase"/>
    <property type="match status" value="1"/>
</dbReference>
<dbReference type="InterPro" id="IPR023214">
    <property type="entry name" value="HAD_sf"/>
</dbReference>
<dbReference type="SUPFAM" id="SSF56784">
    <property type="entry name" value="HAD-like"/>
    <property type="match status" value="1"/>
</dbReference>
<evidence type="ECO:0000256" key="1">
    <source>
        <dbReference type="ARBA" id="ARBA00004127"/>
    </source>
</evidence>
<dbReference type="InterPro" id="IPR059000">
    <property type="entry name" value="ATPase_P-type_domA"/>
</dbReference>
<dbReference type="InterPro" id="IPR044492">
    <property type="entry name" value="P_typ_ATPase_HD_dom"/>
</dbReference>
<dbReference type="FunFam" id="3.30.70.100:FF:000005">
    <property type="entry name" value="Copper-exporting P-type ATPase A"/>
    <property type="match status" value="1"/>
</dbReference>
<name>A0AAX2AA91_9BACT</name>
<feature type="transmembrane region" description="Helical" evidence="18">
    <location>
        <begin position="116"/>
        <end position="135"/>
    </location>
</feature>
<evidence type="ECO:0000256" key="10">
    <source>
        <dbReference type="ARBA" id="ARBA00022967"/>
    </source>
</evidence>
<evidence type="ECO:0000256" key="14">
    <source>
        <dbReference type="ARBA" id="ARBA00037143"/>
    </source>
</evidence>
<dbReference type="GO" id="GO:0005524">
    <property type="term" value="F:ATP binding"/>
    <property type="evidence" value="ECO:0007669"/>
    <property type="project" value="UniProtKB-UniRule"/>
</dbReference>
<dbReference type="PANTHER" id="PTHR43520">
    <property type="entry name" value="ATP7, ISOFORM B"/>
    <property type="match status" value="1"/>
</dbReference>
<dbReference type="SUPFAM" id="SSF55008">
    <property type="entry name" value="HMA, heavy metal-associated domain"/>
    <property type="match status" value="1"/>
</dbReference>
<dbReference type="Gene3D" id="3.30.70.100">
    <property type="match status" value="1"/>
</dbReference>
<dbReference type="NCBIfam" id="TIGR01494">
    <property type="entry name" value="ATPase_P-type"/>
    <property type="match status" value="1"/>
</dbReference>
<keyword evidence="5" id="KW-0597">Phosphoprotein</keyword>
<dbReference type="InterPro" id="IPR001757">
    <property type="entry name" value="P_typ_ATPase"/>
</dbReference>
<evidence type="ECO:0000256" key="8">
    <source>
        <dbReference type="ARBA" id="ARBA00022741"/>
    </source>
</evidence>
<evidence type="ECO:0000313" key="22">
    <source>
        <dbReference type="Proteomes" id="UP000253850"/>
    </source>
</evidence>
<feature type="transmembrane region" description="Helical" evidence="18">
    <location>
        <begin position="90"/>
        <end position="110"/>
    </location>
</feature>
<dbReference type="SFLD" id="SFLDG00002">
    <property type="entry name" value="C1.7:_P-type_atpase_like"/>
    <property type="match status" value="1"/>
</dbReference>
<proteinExistence type="inferred from homology"/>
<feature type="domain" description="HMA" evidence="19">
    <location>
        <begin position="4"/>
        <end position="70"/>
    </location>
</feature>
<dbReference type="Gene3D" id="2.70.150.10">
    <property type="entry name" value="Calcium-transporting ATPase, cytoplasmic transduction domain A"/>
    <property type="match status" value="1"/>
</dbReference>
<dbReference type="Proteomes" id="UP000253850">
    <property type="component" value="Chromosome"/>
</dbReference>
<keyword evidence="11 18" id="KW-1133">Transmembrane helix</keyword>
<keyword evidence="12" id="KW-0406">Ion transport</keyword>
<dbReference type="InterPro" id="IPR036163">
    <property type="entry name" value="HMA_dom_sf"/>
</dbReference>
<evidence type="ECO:0000256" key="5">
    <source>
        <dbReference type="ARBA" id="ARBA00022553"/>
    </source>
</evidence>
<dbReference type="PROSITE" id="PS01229">
    <property type="entry name" value="COF_2"/>
    <property type="match status" value="1"/>
</dbReference>
<dbReference type="InterPro" id="IPR027256">
    <property type="entry name" value="P-typ_ATPase_IB"/>
</dbReference>
<feature type="transmembrane region" description="Helical" evidence="18">
    <location>
        <begin position="334"/>
        <end position="356"/>
    </location>
</feature>
<evidence type="ECO:0000313" key="23">
    <source>
        <dbReference type="Proteomes" id="UP000289193"/>
    </source>
</evidence>
<dbReference type="PRINTS" id="PR00119">
    <property type="entry name" value="CATATPASE"/>
</dbReference>
<dbReference type="GO" id="GO:0055070">
    <property type="term" value="P:copper ion homeostasis"/>
    <property type="evidence" value="ECO:0007669"/>
    <property type="project" value="TreeGrafter"/>
</dbReference>